<dbReference type="SUPFAM" id="SSF56436">
    <property type="entry name" value="C-type lectin-like"/>
    <property type="match status" value="1"/>
</dbReference>
<dbReference type="InterPro" id="IPR016187">
    <property type="entry name" value="CTDL_fold"/>
</dbReference>
<dbReference type="Pfam" id="PF03781">
    <property type="entry name" value="FGE-sulfatase"/>
    <property type="match status" value="1"/>
</dbReference>
<feature type="domain" description="Sulfatase-modifying factor enzyme-like" evidence="1">
    <location>
        <begin position="187"/>
        <end position="475"/>
    </location>
</feature>
<dbReference type="InterPro" id="IPR051043">
    <property type="entry name" value="Sulfatase_Mod_Factor_Kinase"/>
</dbReference>
<dbReference type="EMBL" id="CAADFU010000001">
    <property type="protein sequence ID" value="VFK38633.1"/>
    <property type="molecule type" value="Genomic_DNA"/>
</dbReference>
<organism evidence="2">
    <name type="scientific">Candidatus Kentrum sp. SD</name>
    <dbReference type="NCBI Taxonomy" id="2126332"/>
    <lineage>
        <taxon>Bacteria</taxon>
        <taxon>Pseudomonadati</taxon>
        <taxon>Pseudomonadota</taxon>
        <taxon>Gammaproteobacteria</taxon>
        <taxon>Candidatus Kentrum</taxon>
    </lineage>
</organism>
<reference evidence="2" key="1">
    <citation type="submission" date="2019-02" db="EMBL/GenBank/DDBJ databases">
        <authorList>
            <person name="Gruber-Vodicka R. H."/>
            <person name="Seah K. B. B."/>
        </authorList>
    </citation>
    <scope>NUCLEOTIDE SEQUENCE</scope>
    <source>
        <strain evidence="3">BECK_S1320</strain>
        <strain evidence="2">BECK_S1321</strain>
    </source>
</reference>
<evidence type="ECO:0000313" key="2">
    <source>
        <dbReference type="EMBL" id="VFK36395.1"/>
    </source>
</evidence>
<gene>
    <name evidence="3" type="ORF">BECKSD772E_GA0070983_100159</name>
    <name evidence="2" type="ORF">BECKSD772F_GA0070984_100160</name>
</gene>
<dbReference type="Gene3D" id="3.90.1580.10">
    <property type="entry name" value="paralog of FGE (formylglycine-generating enzyme)"/>
    <property type="match status" value="1"/>
</dbReference>
<evidence type="ECO:0000259" key="1">
    <source>
        <dbReference type="Pfam" id="PF03781"/>
    </source>
</evidence>
<dbReference type="PANTHER" id="PTHR23150">
    <property type="entry name" value="SULFATASE MODIFYING FACTOR 1, 2"/>
    <property type="match status" value="1"/>
</dbReference>
<name>A0A450Y4F0_9GAMM</name>
<dbReference type="InterPro" id="IPR005532">
    <property type="entry name" value="SUMF_dom"/>
</dbReference>
<protein>
    <submittedName>
        <fullName evidence="2">Formylglycine-generating enzyme, required for sulfatase activity, contains SUMF1/FGE domain</fullName>
    </submittedName>
</protein>
<dbReference type="InterPro" id="IPR042095">
    <property type="entry name" value="SUMF_sf"/>
</dbReference>
<dbReference type="GO" id="GO:0120147">
    <property type="term" value="F:formylglycine-generating oxidase activity"/>
    <property type="evidence" value="ECO:0007669"/>
    <property type="project" value="TreeGrafter"/>
</dbReference>
<dbReference type="AlphaFoldDB" id="A0A450Y4F0"/>
<dbReference type="PANTHER" id="PTHR23150:SF35">
    <property type="entry name" value="BLL6746 PROTEIN"/>
    <property type="match status" value="1"/>
</dbReference>
<accession>A0A450Y4F0</accession>
<evidence type="ECO:0000313" key="3">
    <source>
        <dbReference type="EMBL" id="VFK38633.1"/>
    </source>
</evidence>
<dbReference type="EMBL" id="CAADFR010000001">
    <property type="protein sequence ID" value="VFK36395.1"/>
    <property type="molecule type" value="Genomic_DNA"/>
</dbReference>
<sequence length="488" mass="54258">MRKISRTVILLTLAGVGTAASLGGWLDWIKGLANWGSPNTEIASSRAHIYWHDTGLTEQNARRLADELRSRGFQVETERHRDPRPPNAAVIGSRVPAKDARAVLSDLPYEIHYLFGYGYPEAAGSDPEGKTIGIGYRSTHAMEGGDERLRPVAVLPDQIASLLAPDLSDAEFHERLGAILTRPCRGENPEMVAIASGRFSMGAPEDEKGRRANEGPLHGVSVVKPFPMSRCEITVGQFRAFVEDVGYVTEAEREGGEGCWGFEEAVGDFRPSADRNWKNPGFGQGFEQTDHHPVVCITWNDARAYARWLSLRTEKTYRLPSEAEWEYAVRAVRAIDTPKPTPRRHWGDDPENERICEFANGADRTSKARFSGRPTSDCEDGFVFTAPAASFRPNAFGLFDMPGNVWEWTADCWHGNYRNAPFDGSAWREEDGGDCSKRVVRGRSWYSEPADIRSASRHNFPVGEANNDAGFRLIRDLSSETSPQTNEP</sequence>
<proteinExistence type="predicted"/>